<reference evidence="1" key="2">
    <citation type="submission" date="2020-11" db="EMBL/GenBank/DDBJ databases">
        <authorList>
            <person name="McCartney M.A."/>
            <person name="Auch B."/>
            <person name="Kono T."/>
            <person name="Mallez S."/>
            <person name="Becker A."/>
            <person name="Gohl D.M."/>
            <person name="Silverstein K.A.T."/>
            <person name="Koren S."/>
            <person name="Bechman K.B."/>
            <person name="Herman A."/>
            <person name="Abrahante J.E."/>
            <person name="Garbe J."/>
        </authorList>
    </citation>
    <scope>NUCLEOTIDE SEQUENCE</scope>
    <source>
        <strain evidence="1">Duluth1</strain>
        <tissue evidence="1">Whole animal</tissue>
    </source>
</reference>
<organism evidence="1 2">
    <name type="scientific">Dreissena polymorpha</name>
    <name type="common">Zebra mussel</name>
    <name type="synonym">Mytilus polymorpha</name>
    <dbReference type="NCBI Taxonomy" id="45954"/>
    <lineage>
        <taxon>Eukaryota</taxon>
        <taxon>Metazoa</taxon>
        <taxon>Spiralia</taxon>
        <taxon>Lophotrochozoa</taxon>
        <taxon>Mollusca</taxon>
        <taxon>Bivalvia</taxon>
        <taxon>Autobranchia</taxon>
        <taxon>Heteroconchia</taxon>
        <taxon>Euheterodonta</taxon>
        <taxon>Imparidentia</taxon>
        <taxon>Neoheterodontei</taxon>
        <taxon>Myida</taxon>
        <taxon>Dreissenoidea</taxon>
        <taxon>Dreissenidae</taxon>
        <taxon>Dreissena</taxon>
    </lineage>
</organism>
<reference evidence="1" key="1">
    <citation type="journal article" date="2019" name="bioRxiv">
        <title>The Genome of the Zebra Mussel, Dreissena polymorpha: A Resource for Invasive Species Research.</title>
        <authorList>
            <person name="McCartney M.A."/>
            <person name="Auch B."/>
            <person name="Kono T."/>
            <person name="Mallez S."/>
            <person name="Zhang Y."/>
            <person name="Obille A."/>
            <person name="Becker A."/>
            <person name="Abrahante J.E."/>
            <person name="Garbe J."/>
            <person name="Badalamenti J.P."/>
            <person name="Herman A."/>
            <person name="Mangelson H."/>
            <person name="Liachko I."/>
            <person name="Sullivan S."/>
            <person name="Sone E.D."/>
            <person name="Koren S."/>
            <person name="Silverstein K.A.T."/>
            <person name="Beckman K.B."/>
            <person name="Gohl D.M."/>
        </authorList>
    </citation>
    <scope>NUCLEOTIDE SEQUENCE</scope>
    <source>
        <strain evidence="1">Duluth1</strain>
        <tissue evidence="1">Whole animal</tissue>
    </source>
</reference>
<comment type="caution">
    <text evidence="1">The sequence shown here is derived from an EMBL/GenBank/DDBJ whole genome shotgun (WGS) entry which is preliminary data.</text>
</comment>
<name>A0A9D4H7X9_DREPO</name>
<protein>
    <submittedName>
        <fullName evidence="1">Uncharacterized protein</fullName>
    </submittedName>
</protein>
<dbReference type="AlphaFoldDB" id="A0A9D4H7X9"/>
<accession>A0A9D4H7X9</accession>
<sequence>MDLYSQQPLGFAIFGGEEYTDTDTDMAAVNLSIMERSIDAEVIFFVQVMPGNIPVGHKITR</sequence>
<proteinExistence type="predicted"/>
<dbReference type="EMBL" id="JAIWYP010000005">
    <property type="protein sequence ID" value="KAH3826922.1"/>
    <property type="molecule type" value="Genomic_DNA"/>
</dbReference>
<keyword evidence="2" id="KW-1185">Reference proteome</keyword>
<dbReference type="Proteomes" id="UP000828390">
    <property type="component" value="Unassembled WGS sequence"/>
</dbReference>
<evidence type="ECO:0000313" key="2">
    <source>
        <dbReference type="Proteomes" id="UP000828390"/>
    </source>
</evidence>
<evidence type="ECO:0000313" key="1">
    <source>
        <dbReference type="EMBL" id="KAH3826922.1"/>
    </source>
</evidence>
<gene>
    <name evidence="1" type="ORF">DPMN_128849</name>
</gene>